<protein>
    <submittedName>
        <fullName evidence="2">Uncharacterized protein</fullName>
    </submittedName>
</protein>
<dbReference type="AlphaFoldDB" id="A0A9J6RCH9"/>
<evidence type="ECO:0000256" key="1">
    <source>
        <dbReference type="SAM" id="Phobius"/>
    </source>
</evidence>
<keyword evidence="3" id="KW-1185">Reference proteome</keyword>
<gene>
    <name evidence="2" type="ORF">OWO01_07525</name>
</gene>
<feature type="transmembrane region" description="Helical" evidence="1">
    <location>
        <begin position="152"/>
        <end position="172"/>
    </location>
</feature>
<accession>A0A9J6RCH9</accession>
<dbReference type="EMBL" id="JAPRAT010000012">
    <property type="protein sequence ID" value="MCZ0703059.1"/>
    <property type="molecule type" value="Genomic_DNA"/>
</dbReference>
<feature type="transmembrane region" description="Helical" evidence="1">
    <location>
        <begin position="87"/>
        <end position="109"/>
    </location>
</feature>
<feature type="transmembrane region" description="Helical" evidence="1">
    <location>
        <begin position="55"/>
        <end position="75"/>
    </location>
</feature>
<proteinExistence type="predicted"/>
<keyword evidence="1" id="KW-0812">Transmembrane</keyword>
<evidence type="ECO:0000313" key="3">
    <source>
        <dbReference type="Proteomes" id="UP001084197"/>
    </source>
</evidence>
<feature type="transmembrane region" description="Helical" evidence="1">
    <location>
        <begin position="130"/>
        <end position="146"/>
    </location>
</feature>
<dbReference type="RefSeq" id="WP_268779831.1">
    <property type="nucleotide sequence ID" value="NZ_JAPRAT010000012.1"/>
</dbReference>
<reference evidence="2" key="1">
    <citation type="submission" date="2022-11" db="EMBL/GenBank/DDBJ databases">
        <title>WGS of Natronobacillus azotifigens 24KS-1, an anaerobic diazotrophic haloalkaliphile from soda-rich habitats.</title>
        <authorList>
            <person name="Sorokin D.Y."/>
            <person name="Merkel A.Y."/>
        </authorList>
    </citation>
    <scope>NUCLEOTIDE SEQUENCE</scope>
    <source>
        <strain evidence="2">24KS-1</strain>
    </source>
</reference>
<sequence>MRGGYKKIFWGILIATFSINLGFVTILPTFIGWTIVATGISILDKYAQKGDFSKAYSLATILVVLHFIGGFISLLGEVQIGNAVPFIFYPLISMMIELLLIHSLLKATVDHFDVMGRKRVSEKYIAKDRAYIILMGITMILYTLTITLNEVIIGVITALITTIYLLTVISSLRKETFQ</sequence>
<keyword evidence="1" id="KW-1133">Transmembrane helix</keyword>
<comment type="caution">
    <text evidence="2">The sequence shown here is derived from an EMBL/GenBank/DDBJ whole genome shotgun (WGS) entry which is preliminary data.</text>
</comment>
<name>A0A9J6RCH9_9BACI</name>
<keyword evidence="1" id="KW-0472">Membrane</keyword>
<organism evidence="2 3">
    <name type="scientific">Natronobacillus azotifigens</name>
    <dbReference type="NCBI Taxonomy" id="472978"/>
    <lineage>
        <taxon>Bacteria</taxon>
        <taxon>Bacillati</taxon>
        <taxon>Bacillota</taxon>
        <taxon>Bacilli</taxon>
        <taxon>Bacillales</taxon>
        <taxon>Bacillaceae</taxon>
        <taxon>Natronobacillus</taxon>
    </lineage>
</organism>
<evidence type="ECO:0000313" key="2">
    <source>
        <dbReference type="EMBL" id="MCZ0703059.1"/>
    </source>
</evidence>
<feature type="transmembrane region" description="Helical" evidence="1">
    <location>
        <begin position="12"/>
        <end position="43"/>
    </location>
</feature>
<dbReference type="Proteomes" id="UP001084197">
    <property type="component" value="Unassembled WGS sequence"/>
</dbReference>